<dbReference type="AlphaFoldDB" id="A0AB40B2G3"/>
<protein>
    <submittedName>
        <fullName evidence="5">Glucosidase 2 subunit beta isoform X1</fullName>
    </submittedName>
</protein>
<dbReference type="InterPro" id="IPR036055">
    <property type="entry name" value="LDL_receptor-like_sf"/>
</dbReference>
<feature type="domain" description="Glucosidase II beta subunit N-terminal" evidence="3">
    <location>
        <begin position="37"/>
        <end position="140"/>
    </location>
</feature>
<dbReference type="PANTHER" id="PTHR12630">
    <property type="entry name" value="N-LINKED OLIGOSACCHARIDE PROCESSING"/>
    <property type="match status" value="1"/>
</dbReference>
<sequence>MSIQRSDYEMAQIRRFMFFFVPACLLASPPAMLMAFSLVGVSPQDAKYYEGTVIKCRDGSKTFGKDRLNDGYCDCSDGTDEPGTSACPEGRFYCKNLGDAPRILFSSQVNDRICDCCDGSDEYESGLNCPNICHKNGNFLGERNINELNSMNFEHHTTQGRKSRFDMEDLMEKFEGLKLLIILELAFVVCLAAFCIQYQRRRSHRRFCLRRNQETNRLFKASSFKSLCYQLQREIKVSLWASHFQSSLVIRQRSFFSSTKGSKPNTSTFPCCVPYLCCKLTPWSPSYSSVI</sequence>
<accession>A0AB40B2G3</accession>
<name>A0AB40B2G3_DIOCR</name>
<gene>
    <name evidence="5" type="primary">LOC120258207</name>
</gene>
<keyword evidence="4" id="KW-1185">Reference proteome</keyword>
<dbReference type="InterPro" id="IPR028146">
    <property type="entry name" value="PRKCSH_N"/>
</dbReference>
<dbReference type="InterPro" id="IPR039794">
    <property type="entry name" value="Gtb1-like"/>
</dbReference>
<evidence type="ECO:0000256" key="2">
    <source>
        <dbReference type="SAM" id="Phobius"/>
    </source>
</evidence>
<keyword evidence="2" id="KW-0472">Membrane</keyword>
<evidence type="ECO:0000313" key="5">
    <source>
        <dbReference type="RefSeq" id="XP_039121500.1"/>
    </source>
</evidence>
<keyword evidence="2" id="KW-0812">Transmembrane</keyword>
<dbReference type="PANTHER" id="PTHR12630:SF17">
    <property type="entry name" value="EXPRESSED PROTEIN"/>
    <property type="match status" value="1"/>
</dbReference>
<keyword evidence="1" id="KW-1015">Disulfide bond</keyword>
<dbReference type="GO" id="GO:0006491">
    <property type="term" value="P:N-glycan processing"/>
    <property type="evidence" value="ECO:0007669"/>
    <property type="project" value="TreeGrafter"/>
</dbReference>
<evidence type="ECO:0000256" key="1">
    <source>
        <dbReference type="ARBA" id="ARBA00023157"/>
    </source>
</evidence>
<dbReference type="Gene3D" id="4.10.400.10">
    <property type="entry name" value="Low-density Lipoprotein Receptor"/>
    <property type="match status" value="1"/>
</dbReference>
<organism evidence="4 5">
    <name type="scientific">Dioscorea cayennensis subsp. rotundata</name>
    <name type="common">White Guinea yam</name>
    <name type="synonym">Dioscorea rotundata</name>
    <dbReference type="NCBI Taxonomy" id="55577"/>
    <lineage>
        <taxon>Eukaryota</taxon>
        <taxon>Viridiplantae</taxon>
        <taxon>Streptophyta</taxon>
        <taxon>Embryophyta</taxon>
        <taxon>Tracheophyta</taxon>
        <taxon>Spermatophyta</taxon>
        <taxon>Magnoliopsida</taxon>
        <taxon>Liliopsida</taxon>
        <taxon>Dioscoreales</taxon>
        <taxon>Dioscoreaceae</taxon>
        <taxon>Dioscorea</taxon>
    </lineage>
</organism>
<feature type="transmembrane region" description="Helical" evidence="2">
    <location>
        <begin position="177"/>
        <end position="196"/>
    </location>
</feature>
<reference evidence="5" key="1">
    <citation type="submission" date="2025-08" db="UniProtKB">
        <authorList>
            <consortium name="RefSeq"/>
        </authorList>
    </citation>
    <scope>IDENTIFICATION</scope>
</reference>
<keyword evidence="2" id="KW-1133">Transmembrane helix</keyword>
<dbReference type="GeneID" id="120258207"/>
<proteinExistence type="predicted"/>
<evidence type="ECO:0000259" key="3">
    <source>
        <dbReference type="Pfam" id="PF12999"/>
    </source>
</evidence>
<dbReference type="Pfam" id="PF12999">
    <property type="entry name" value="PRKCSH-like"/>
    <property type="match status" value="1"/>
</dbReference>
<dbReference type="RefSeq" id="XP_039121500.1">
    <property type="nucleotide sequence ID" value="XM_039265566.1"/>
</dbReference>
<dbReference type="GO" id="GO:0017177">
    <property type="term" value="C:glucosidase II complex"/>
    <property type="evidence" value="ECO:0007669"/>
    <property type="project" value="TreeGrafter"/>
</dbReference>
<dbReference type="Proteomes" id="UP001515500">
    <property type="component" value="Chromosome 4"/>
</dbReference>
<evidence type="ECO:0000313" key="4">
    <source>
        <dbReference type="Proteomes" id="UP001515500"/>
    </source>
</evidence>